<evidence type="ECO:0000256" key="1">
    <source>
        <dbReference type="SAM" id="MobiDB-lite"/>
    </source>
</evidence>
<gene>
    <name evidence="2" type="ORF">PCOR1329_LOCUS21043</name>
</gene>
<feature type="region of interest" description="Disordered" evidence="1">
    <location>
        <begin position="156"/>
        <end position="205"/>
    </location>
</feature>
<evidence type="ECO:0000313" key="2">
    <source>
        <dbReference type="EMBL" id="CAK0818923.1"/>
    </source>
</evidence>
<comment type="caution">
    <text evidence="2">The sequence shown here is derived from an EMBL/GenBank/DDBJ whole genome shotgun (WGS) entry which is preliminary data.</text>
</comment>
<feature type="region of interest" description="Disordered" evidence="1">
    <location>
        <begin position="1"/>
        <end position="107"/>
    </location>
</feature>
<feature type="non-terminal residue" evidence="2">
    <location>
        <position position="1"/>
    </location>
</feature>
<feature type="compositionally biased region" description="Basic and acidic residues" evidence="1">
    <location>
        <begin position="80"/>
        <end position="89"/>
    </location>
</feature>
<protein>
    <submittedName>
        <fullName evidence="2">Uncharacterized protein</fullName>
    </submittedName>
</protein>
<sequence>HWLSAPGAPARAACRARRAARRAPSPPPVRLASSGRAARPRAGAGRAPLPRTGQREGRPQRGAVPPHRRRATQPGPCEAARARQDRPQERGAWAASAAGGGGGRRRARGAAGALALGCVADLLRAGPLPSGVAPGRVGWVHAGAIEPRPHPLACCPRSSSFPAGQRRQRQRSHRLVGQSLQARAPRQDARQGPGGKQQARCAAGV</sequence>
<accession>A0ABN9RKY7</accession>
<dbReference type="EMBL" id="CAUYUJ010006880">
    <property type="protein sequence ID" value="CAK0818923.1"/>
    <property type="molecule type" value="Genomic_DNA"/>
</dbReference>
<evidence type="ECO:0000313" key="3">
    <source>
        <dbReference type="Proteomes" id="UP001189429"/>
    </source>
</evidence>
<proteinExistence type="predicted"/>
<dbReference type="Proteomes" id="UP001189429">
    <property type="component" value="Unassembled WGS sequence"/>
</dbReference>
<name>A0ABN9RKY7_9DINO</name>
<keyword evidence="3" id="KW-1185">Reference proteome</keyword>
<feature type="non-terminal residue" evidence="2">
    <location>
        <position position="205"/>
    </location>
</feature>
<reference evidence="2" key="1">
    <citation type="submission" date="2023-10" db="EMBL/GenBank/DDBJ databases">
        <authorList>
            <person name="Chen Y."/>
            <person name="Shah S."/>
            <person name="Dougan E. K."/>
            <person name="Thang M."/>
            <person name="Chan C."/>
        </authorList>
    </citation>
    <scope>NUCLEOTIDE SEQUENCE [LARGE SCALE GENOMIC DNA]</scope>
</reference>
<organism evidence="2 3">
    <name type="scientific">Prorocentrum cordatum</name>
    <dbReference type="NCBI Taxonomy" id="2364126"/>
    <lineage>
        <taxon>Eukaryota</taxon>
        <taxon>Sar</taxon>
        <taxon>Alveolata</taxon>
        <taxon>Dinophyceae</taxon>
        <taxon>Prorocentrales</taxon>
        <taxon>Prorocentraceae</taxon>
        <taxon>Prorocentrum</taxon>
    </lineage>
</organism>
<feature type="compositionally biased region" description="Low complexity" evidence="1">
    <location>
        <begin position="30"/>
        <end position="51"/>
    </location>
</feature>
<feature type="compositionally biased region" description="Low complexity" evidence="1">
    <location>
        <begin position="1"/>
        <end position="13"/>
    </location>
</feature>